<dbReference type="SUPFAM" id="SSF58104">
    <property type="entry name" value="Methyl-accepting chemotaxis protein (MCP) signaling domain"/>
    <property type="match status" value="1"/>
</dbReference>
<comment type="caution">
    <text evidence="4">The sequence shown here is derived from an EMBL/GenBank/DDBJ whole genome shotgun (WGS) entry which is preliminary data.</text>
</comment>
<dbReference type="SMART" id="SM00283">
    <property type="entry name" value="MA"/>
    <property type="match status" value="1"/>
</dbReference>
<evidence type="ECO:0000256" key="1">
    <source>
        <dbReference type="ARBA" id="ARBA00023224"/>
    </source>
</evidence>
<proteinExistence type="predicted"/>
<dbReference type="AlphaFoldDB" id="A0A6L7F3H4"/>
<dbReference type="Pfam" id="PF13185">
    <property type="entry name" value="GAF_2"/>
    <property type="match status" value="2"/>
</dbReference>
<feature type="domain" description="Methyl-accepting transducer" evidence="3">
    <location>
        <begin position="357"/>
        <end position="528"/>
    </location>
</feature>
<evidence type="ECO:0000256" key="2">
    <source>
        <dbReference type="PROSITE-ProRule" id="PRU00284"/>
    </source>
</evidence>
<dbReference type="SMART" id="SM00065">
    <property type="entry name" value="GAF"/>
    <property type="match status" value="2"/>
</dbReference>
<dbReference type="GO" id="GO:0007165">
    <property type="term" value="P:signal transduction"/>
    <property type="evidence" value="ECO:0007669"/>
    <property type="project" value="UniProtKB-KW"/>
</dbReference>
<evidence type="ECO:0000313" key="5">
    <source>
        <dbReference type="Proteomes" id="UP000473325"/>
    </source>
</evidence>
<dbReference type="GO" id="GO:0016020">
    <property type="term" value="C:membrane"/>
    <property type="evidence" value="ECO:0007669"/>
    <property type="project" value="InterPro"/>
</dbReference>
<name>A0A6L7F3H4_9ACTN</name>
<keyword evidence="1 2" id="KW-0807">Transducer</keyword>
<dbReference type="EMBL" id="WUEK01000015">
    <property type="protein sequence ID" value="MXG91761.1"/>
    <property type="molecule type" value="Genomic_DNA"/>
</dbReference>
<dbReference type="RefSeq" id="WP_160879702.1">
    <property type="nucleotide sequence ID" value="NZ_WUEK01000015.1"/>
</dbReference>
<organism evidence="4 5">
    <name type="scientific">Nocardioides flavescens</name>
    <dbReference type="NCBI Taxonomy" id="2691959"/>
    <lineage>
        <taxon>Bacteria</taxon>
        <taxon>Bacillati</taxon>
        <taxon>Actinomycetota</taxon>
        <taxon>Actinomycetes</taxon>
        <taxon>Propionibacteriales</taxon>
        <taxon>Nocardioidaceae</taxon>
        <taxon>Nocardioides</taxon>
    </lineage>
</organism>
<evidence type="ECO:0000259" key="3">
    <source>
        <dbReference type="PROSITE" id="PS50111"/>
    </source>
</evidence>
<evidence type="ECO:0000313" key="4">
    <source>
        <dbReference type="EMBL" id="MXG91761.1"/>
    </source>
</evidence>
<sequence>MNRRWRQSVTVEEIAARLSESQREVRAVVEVLAALGRVESVDEAARVALDAVREAFGMAYGSFWTIDPEAGVLRFAVESGSAGEEFRRVTEEASFAEGVGLSGRAWRQRELVFVRDLSELTDCVRAPAAGRAGVRSGVCFPILRGGQVVGTMDFFVTETIEPTEERLGALRAVGSMVSQTLDRLVDAEEQRATVRDLAAVTVVLQQLTQAQDREQAVGAALDTIRREFGWAYGSYWALDEEAGVLRFAQESGTAGPEFREVTLQASFAEGVGLSGRAWRSRDLYFVRDLAEMTDCVRAPAARRAGVRSGVCLPIFVAGRVVGTMDFFALETLTLSDGRRDALRNTAALVSSAFDRFDATELVNRAGSSMMSSITDVGANVEQATAVAADALRMTQEADAAAGRLADSSTAIGTIVRTIAAVATQTNLLALNATIEAARAGTAGRGFAVVAGEVKELAAETSRATDDIARRISTIQGEVEAVVAALASISETVEQVTRTQDLIGGALDEQGEMTRSIMRSRADVAYQAV</sequence>
<dbReference type="Proteomes" id="UP000473325">
    <property type="component" value="Unassembled WGS sequence"/>
</dbReference>
<dbReference type="InterPro" id="IPR004089">
    <property type="entry name" value="MCPsignal_dom"/>
</dbReference>
<dbReference type="PROSITE" id="PS50111">
    <property type="entry name" value="CHEMOTAXIS_TRANSDUC_2"/>
    <property type="match status" value="1"/>
</dbReference>
<protein>
    <submittedName>
        <fullName evidence="4">GAF domain-containing protein</fullName>
    </submittedName>
</protein>
<reference evidence="4 5" key="1">
    <citation type="submission" date="2019-12" db="EMBL/GenBank/DDBJ databases">
        <authorList>
            <person name="Kun Z."/>
        </authorList>
    </citation>
    <scope>NUCLEOTIDE SEQUENCE [LARGE SCALE GENOMIC DNA]</scope>
    <source>
        <strain evidence="4 5">YIM 123512</strain>
    </source>
</reference>
<accession>A0A6L7F3H4</accession>
<dbReference type="PANTHER" id="PTHR32089:SF112">
    <property type="entry name" value="LYSOZYME-LIKE PROTEIN-RELATED"/>
    <property type="match status" value="1"/>
</dbReference>
<dbReference type="Gene3D" id="1.10.287.950">
    <property type="entry name" value="Methyl-accepting chemotaxis protein"/>
    <property type="match status" value="1"/>
</dbReference>
<keyword evidence="5" id="KW-1185">Reference proteome</keyword>
<dbReference type="SUPFAM" id="SSF55781">
    <property type="entry name" value="GAF domain-like"/>
    <property type="match status" value="2"/>
</dbReference>
<dbReference type="Pfam" id="PF00015">
    <property type="entry name" value="MCPsignal"/>
    <property type="match status" value="1"/>
</dbReference>
<dbReference type="InterPro" id="IPR029016">
    <property type="entry name" value="GAF-like_dom_sf"/>
</dbReference>
<dbReference type="InterPro" id="IPR003018">
    <property type="entry name" value="GAF"/>
</dbReference>
<gene>
    <name evidence="4" type="ORF">GRQ65_19650</name>
</gene>
<dbReference type="Gene3D" id="3.30.450.40">
    <property type="match status" value="2"/>
</dbReference>
<dbReference type="PANTHER" id="PTHR32089">
    <property type="entry name" value="METHYL-ACCEPTING CHEMOTAXIS PROTEIN MCPB"/>
    <property type="match status" value="1"/>
</dbReference>